<dbReference type="Pfam" id="PF12641">
    <property type="entry name" value="Flavodoxin_3"/>
    <property type="match status" value="1"/>
</dbReference>
<dbReference type="PANTHER" id="PTHR38030:SF2">
    <property type="entry name" value="PROTOPORPHYRINOGEN IX DEHYDROGENASE [QUINONE]"/>
    <property type="match status" value="1"/>
</dbReference>
<evidence type="ECO:0000313" key="3">
    <source>
        <dbReference type="Proteomes" id="UP000713904"/>
    </source>
</evidence>
<dbReference type="InterPro" id="IPR052200">
    <property type="entry name" value="Protoporphyrinogen_IX_DH"/>
</dbReference>
<dbReference type="SUPFAM" id="SSF52218">
    <property type="entry name" value="Flavoproteins"/>
    <property type="match status" value="1"/>
</dbReference>
<evidence type="ECO:0000313" key="2">
    <source>
        <dbReference type="EMBL" id="MBC2576607.1"/>
    </source>
</evidence>
<organism evidence="2 3">
    <name type="scientific">Peptostreptococcus canis</name>
    <dbReference type="NCBI Taxonomy" id="1159213"/>
    <lineage>
        <taxon>Bacteria</taxon>
        <taxon>Bacillati</taxon>
        <taxon>Bacillota</taxon>
        <taxon>Clostridia</taxon>
        <taxon>Peptostreptococcales</taxon>
        <taxon>Peptostreptococcaceae</taxon>
        <taxon>Peptostreptococcus</taxon>
    </lineage>
</organism>
<dbReference type="RefSeq" id="WP_185624627.1">
    <property type="nucleotide sequence ID" value="NZ_JABGBW010000008.1"/>
</dbReference>
<dbReference type="Gene3D" id="3.40.50.360">
    <property type="match status" value="1"/>
</dbReference>
<gene>
    <name evidence="2" type="ORF">HLB29_07885</name>
</gene>
<dbReference type="PANTHER" id="PTHR38030">
    <property type="entry name" value="PROTOPORPHYRINOGEN IX DEHYDROGENASE [MENAQUINONE]"/>
    <property type="match status" value="1"/>
</dbReference>
<comment type="caution">
    <text evidence="2">The sequence shown here is derived from an EMBL/GenBank/DDBJ whole genome shotgun (WGS) entry which is preliminary data.</text>
</comment>
<accession>A0ABR6TMF5</accession>
<sequence length="182" mass="20913">MKVAVVYGSLSGNTERLAKGIFDKIQGFEKSLFNIKENPNIDDYDVVISGFWIDKSFPHKEMKEFISNLRNKKVFLFGTMGHFPDSEHGENCSRNMVGLIHESCKMIGYFLCNGKIDVRVLEGIKHMKAESVGEKAFKAHMLDEKNLLKYKILGEHVNEDDIAYCSSRVNERLKMEEELEKL</sequence>
<dbReference type="InterPro" id="IPR029039">
    <property type="entry name" value="Flavoprotein-like_sf"/>
</dbReference>
<dbReference type="InterPro" id="IPR008254">
    <property type="entry name" value="Flavodoxin/NO_synth"/>
</dbReference>
<dbReference type="PROSITE" id="PS00201">
    <property type="entry name" value="FLAVODOXIN"/>
    <property type="match status" value="1"/>
</dbReference>
<evidence type="ECO:0000259" key="1">
    <source>
        <dbReference type="Pfam" id="PF12641"/>
    </source>
</evidence>
<protein>
    <submittedName>
        <fullName evidence="2">Flavodoxin family protein</fullName>
    </submittedName>
</protein>
<name>A0ABR6TMF5_9FIRM</name>
<keyword evidence="3" id="KW-1185">Reference proteome</keyword>
<proteinExistence type="predicted"/>
<dbReference type="EMBL" id="JABGBW010000008">
    <property type="protein sequence ID" value="MBC2576607.1"/>
    <property type="molecule type" value="Genomic_DNA"/>
</dbReference>
<reference evidence="2 3" key="1">
    <citation type="submission" date="2020-05" db="EMBL/GenBank/DDBJ databases">
        <title>Draft genome of xy-202 and genomic insight in genome of the genus Peptostreptococcus.</title>
        <authorList>
            <person name="Zhang Z."/>
        </authorList>
    </citation>
    <scope>NUCLEOTIDE SEQUENCE [LARGE SCALE GENOMIC DNA]</scope>
    <source>
        <strain evidence="2 3">DSM 27025</strain>
    </source>
</reference>
<dbReference type="Proteomes" id="UP000713904">
    <property type="component" value="Unassembled WGS sequence"/>
</dbReference>
<feature type="domain" description="Flavodoxin-like" evidence="1">
    <location>
        <begin position="5"/>
        <end position="164"/>
    </location>
</feature>
<dbReference type="InterPro" id="IPR001226">
    <property type="entry name" value="Flavodoxin_CS"/>
</dbReference>